<evidence type="ECO:0000256" key="1">
    <source>
        <dbReference type="ARBA" id="ARBA00022679"/>
    </source>
</evidence>
<organism evidence="7 8">
    <name type="scientific">Pseudaquabacterium pictum</name>
    <dbReference type="NCBI Taxonomy" id="2315236"/>
    <lineage>
        <taxon>Bacteria</taxon>
        <taxon>Pseudomonadati</taxon>
        <taxon>Pseudomonadota</taxon>
        <taxon>Betaproteobacteria</taxon>
        <taxon>Burkholderiales</taxon>
        <taxon>Sphaerotilaceae</taxon>
        <taxon>Pseudaquabacterium</taxon>
    </lineage>
</organism>
<dbReference type="SUPFAM" id="SSF55781">
    <property type="entry name" value="GAF domain-like"/>
    <property type="match status" value="1"/>
</dbReference>
<dbReference type="PANTHER" id="PTHR43289:SF6">
    <property type="entry name" value="SERINE_THREONINE-PROTEIN KINASE NEKL-3"/>
    <property type="match status" value="1"/>
</dbReference>
<keyword evidence="8" id="KW-1185">Reference proteome</keyword>
<dbReference type="PROSITE" id="PS51833">
    <property type="entry name" value="HDOD"/>
    <property type="match status" value="1"/>
</dbReference>
<dbReference type="RefSeq" id="WP_137733118.1">
    <property type="nucleotide sequence ID" value="NZ_BJCL01000005.1"/>
</dbReference>
<dbReference type="PROSITE" id="PS00108">
    <property type="entry name" value="PROTEIN_KINASE_ST"/>
    <property type="match status" value="1"/>
</dbReference>
<dbReference type="Proteomes" id="UP000301751">
    <property type="component" value="Unassembled WGS sequence"/>
</dbReference>
<keyword evidence="2" id="KW-0547">Nucleotide-binding</keyword>
<dbReference type="OrthoDB" id="9791419at2"/>
<dbReference type="GO" id="GO:0005524">
    <property type="term" value="F:ATP binding"/>
    <property type="evidence" value="ECO:0007669"/>
    <property type="project" value="UniProtKB-KW"/>
</dbReference>
<name>A0A480AUF1_9BURK</name>
<dbReference type="Pfam" id="PF00069">
    <property type="entry name" value="Pkinase"/>
    <property type="match status" value="1"/>
</dbReference>
<dbReference type="SMART" id="SM00220">
    <property type="entry name" value="S_TKc"/>
    <property type="match status" value="1"/>
</dbReference>
<dbReference type="PANTHER" id="PTHR43289">
    <property type="entry name" value="MITOGEN-ACTIVATED PROTEIN KINASE KINASE KINASE 20-RELATED"/>
    <property type="match status" value="1"/>
</dbReference>
<dbReference type="PROSITE" id="PS50011">
    <property type="entry name" value="PROTEIN_KINASE_DOM"/>
    <property type="match status" value="1"/>
</dbReference>
<evidence type="ECO:0000313" key="7">
    <source>
        <dbReference type="EMBL" id="GCL63385.1"/>
    </source>
</evidence>
<accession>A0A480AUF1</accession>
<keyword evidence="4" id="KW-0067">ATP-binding</keyword>
<evidence type="ECO:0000259" key="5">
    <source>
        <dbReference type="PROSITE" id="PS50011"/>
    </source>
</evidence>
<keyword evidence="1" id="KW-0808">Transferase</keyword>
<evidence type="ECO:0000256" key="4">
    <source>
        <dbReference type="ARBA" id="ARBA00022840"/>
    </source>
</evidence>
<proteinExistence type="predicted"/>
<comment type="caution">
    <text evidence="7">The sequence shown here is derived from an EMBL/GenBank/DDBJ whole genome shotgun (WGS) entry which is preliminary data.</text>
</comment>
<gene>
    <name evidence="7" type="ORF">AQPW35_24660</name>
</gene>
<dbReference type="Gene3D" id="3.30.200.20">
    <property type="entry name" value="Phosphorylase Kinase, domain 1"/>
    <property type="match status" value="1"/>
</dbReference>
<dbReference type="AlphaFoldDB" id="A0A480AUF1"/>
<sequence length="827" mass="89041">MTPAAGAQFGRYRLLSPLGRGAQATVWRAHDERLDRAVALKLLNPEASRPLPGQPAQHWLQEARAVGRLAHPHIVPVFDAEQIDGQACLVFELVTGSTLAELLRQRGRLPARDAVELMLGVVDALRAAHAQNIVHRDLKPSNILVDADGRARVMDFGIAARLDAGPGDAADALAGCIVGTPGYLSPEAAAAAAPSGQMDVFAAGLVLAELLTGERLLPEREPRAALRRVLSEDLLLPEGADADDRLRAIVQRAIARDPADRYDSAASLRDALMQWLAPPDEPQAGSGHGTLDFLLRRMRHKSDFPALTGHVLRIQRMANSDSDSLSSLADEILKDVALTQKLLRLVNTAQYRRNGHGVSTVSRAVALVGLAGIRNLALSLVLVEHMKDKAHAQRLKEEFLRSMLAAQLAHALSAGARDAEEAFLGGMFYNLGKLLTEYYFPDEAEAIRAQLRLTPAPADSRSHPDQLADRAAHMVLGLGFEALGMGVARHWSLPDSLQRCMRRPDGVLPAQSLASGPERLRWLAVAANEVSDALWSADDDSLPLRLEAVVQRHGRVLGLALPELRRAVDAARTVMAEMAPAMGLVLPRGSRGQQVLDQAAPADPPDTLTPHRLVATLGAAAAVSPAAADQPTVRLVDTPPPGRTAGPTVVVSEVLAAGIQDITDTLAGDSFRLNEVLRMVLETMYRALGFQRMVFCLRDPASGRLHGRFGLGDRAAALSPLFQVPLRWPANQPPDLFGAVCLKGSDTLIADARAPAIAQRLPAWYRQQVDAPSFLLLPMQMKQAPFALIYADQAQAGALQVGDRELALLRTLRNQAVMAFRQAAPQS</sequence>
<dbReference type="SUPFAM" id="SSF56112">
    <property type="entry name" value="Protein kinase-like (PK-like)"/>
    <property type="match status" value="1"/>
</dbReference>
<dbReference type="InterPro" id="IPR011009">
    <property type="entry name" value="Kinase-like_dom_sf"/>
</dbReference>
<dbReference type="InterPro" id="IPR000719">
    <property type="entry name" value="Prot_kinase_dom"/>
</dbReference>
<evidence type="ECO:0000256" key="3">
    <source>
        <dbReference type="ARBA" id="ARBA00022777"/>
    </source>
</evidence>
<evidence type="ECO:0000313" key="8">
    <source>
        <dbReference type="Proteomes" id="UP000301751"/>
    </source>
</evidence>
<dbReference type="GO" id="GO:0004674">
    <property type="term" value="F:protein serine/threonine kinase activity"/>
    <property type="evidence" value="ECO:0007669"/>
    <property type="project" value="TreeGrafter"/>
</dbReference>
<dbReference type="InterPro" id="IPR008271">
    <property type="entry name" value="Ser/Thr_kinase_AS"/>
</dbReference>
<feature type="domain" description="HDOD" evidence="6">
    <location>
        <begin position="304"/>
        <end position="507"/>
    </location>
</feature>
<dbReference type="InterPro" id="IPR013976">
    <property type="entry name" value="HDOD"/>
</dbReference>
<dbReference type="InterPro" id="IPR029016">
    <property type="entry name" value="GAF-like_dom_sf"/>
</dbReference>
<dbReference type="SUPFAM" id="SSF109604">
    <property type="entry name" value="HD-domain/PDEase-like"/>
    <property type="match status" value="1"/>
</dbReference>
<protein>
    <submittedName>
        <fullName evidence="7">Uncharacterized protein</fullName>
    </submittedName>
</protein>
<keyword evidence="3" id="KW-0418">Kinase</keyword>
<evidence type="ECO:0000259" key="6">
    <source>
        <dbReference type="PROSITE" id="PS51833"/>
    </source>
</evidence>
<dbReference type="Gene3D" id="1.10.3210.10">
    <property type="entry name" value="Hypothetical protein af1432"/>
    <property type="match status" value="1"/>
</dbReference>
<dbReference type="Pfam" id="PF08668">
    <property type="entry name" value="HDOD"/>
    <property type="match status" value="1"/>
</dbReference>
<dbReference type="Gene3D" id="1.10.510.10">
    <property type="entry name" value="Transferase(Phosphotransferase) domain 1"/>
    <property type="match status" value="1"/>
</dbReference>
<evidence type="ECO:0000256" key="2">
    <source>
        <dbReference type="ARBA" id="ARBA00022741"/>
    </source>
</evidence>
<dbReference type="CDD" id="cd14014">
    <property type="entry name" value="STKc_PknB_like"/>
    <property type="match status" value="1"/>
</dbReference>
<dbReference type="Gene3D" id="3.30.450.40">
    <property type="match status" value="1"/>
</dbReference>
<dbReference type="EMBL" id="BJCL01000005">
    <property type="protein sequence ID" value="GCL63385.1"/>
    <property type="molecule type" value="Genomic_DNA"/>
</dbReference>
<reference evidence="8" key="1">
    <citation type="submission" date="2019-03" db="EMBL/GenBank/DDBJ databases">
        <title>Aquabacterium pictum sp.nov., the first bacteriochlorophyll a-containing freshwater bacterium in the genus Aquabacterium of the class Betaproteobacteria.</title>
        <authorList>
            <person name="Hirose S."/>
            <person name="Tank M."/>
            <person name="Hara E."/>
            <person name="Tamaki H."/>
            <person name="Takaichi S."/>
            <person name="Haruta S."/>
            <person name="Hanada S."/>
        </authorList>
    </citation>
    <scope>NUCLEOTIDE SEQUENCE [LARGE SCALE GENOMIC DNA]</scope>
    <source>
        <strain evidence="8">W35</strain>
    </source>
</reference>
<feature type="domain" description="Protein kinase" evidence="5">
    <location>
        <begin position="12"/>
        <end position="276"/>
    </location>
</feature>